<gene>
    <name evidence="2" type="primary">SKI_3</name>
    <name evidence="2" type="ORF">EYF80_042830</name>
</gene>
<dbReference type="OrthoDB" id="3938623at2759"/>
<comment type="caution">
    <text evidence="2">The sequence shown here is derived from an EMBL/GenBank/DDBJ whole genome shotgun (WGS) entry which is preliminary data.</text>
</comment>
<dbReference type="EMBL" id="SRLO01000764">
    <property type="protein sequence ID" value="TNN46981.1"/>
    <property type="molecule type" value="Genomic_DNA"/>
</dbReference>
<feature type="compositionally biased region" description="Basic and acidic residues" evidence="1">
    <location>
        <begin position="64"/>
        <end position="78"/>
    </location>
</feature>
<dbReference type="Proteomes" id="UP000314294">
    <property type="component" value="Unassembled WGS sequence"/>
</dbReference>
<protein>
    <submittedName>
        <fullName evidence="2">Ski oncogene</fullName>
    </submittedName>
</protein>
<dbReference type="AlphaFoldDB" id="A0A4Z2G131"/>
<feature type="region of interest" description="Disordered" evidence="1">
    <location>
        <begin position="1"/>
        <end position="31"/>
    </location>
</feature>
<evidence type="ECO:0000256" key="1">
    <source>
        <dbReference type="SAM" id="MobiDB-lite"/>
    </source>
</evidence>
<keyword evidence="3" id="KW-1185">Reference proteome</keyword>
<proteinExistence type="predicted"/>
<accession>A0A4Z2G131</accession>
<organism evidence="2 3">
    <name type="scientific">Liparis tanakae</name>
    <name type="common">Tanaka's snailfish</name>
    <dbReference type="NCBI Taxonomy" id="230148"/>
    <lineage>
        <taxon>Eukaryota</taxon>
        <taxon>Metazoa</taxon>
        <taxon>Chordata</taxon>
        <taxon>Craniata</taxon>
        <taxon>Vertebrata</taxon>
        <taxon>Euteleostomi</taxon>
        <taxon>Actinopterygii</taxon>
        <taxon>Neopterygii</taxon>
        <taxon>Teleostei</taxon>
        <taxon>Neoteleostei</taxon>
        <taxon>Acanthomorphata</taxon>
        <taxon>Eupercaria</taxon>
        <taxon>Perciformes</taxon>
        <taxon>Cottioidei</taxon>
        <taxon>Cottales</taxon>
        <taxon>Liparidae</taxon>
        <taxon>Liparis</taxon>
    </lineage>
</organism>
<evidence type="ECO:0000313" key="3">
    <source>
        <dbReference type="Proteomes" id="UP000314294"/>
    </source>
</evidence>
<evidence type="ECO:0000313" key="2">
    <source>
        <dbReference type="EMBL" id="TNN46981.1"/>
    </source>
</evidence>
<name>A0A4Z2G131_9TELE</name>
<reference evidence="2 3" key="1">
    <citation type="submission" date="2019-03" db="EMBL/GenBank/DDBJ databases">
        <title>First draft genome of Liparis tanakae, snailfish: a comprehensive survey of snailfish specific genes.</title>
        <authorList>
            <person name="Kim W."/>
            <person name="Song I."/>
            <person name="Jeong J.-H."/>
            <person name="Kim D."/>
            <person name="Kim S."/>
            <person name="Ryu S."/>
            <person name="Song J.Y."/>
            <person name="Lee S.K."/>
        </authorList>
    </citation>
    <scope>NUCLEOTIDE SEQUENCE [LARGE SCALE GENOMIC DNA]</scope>
    <source>
        <tissue evidence="2">Muscle</tissue>
    </source>
</reference>
<feature type="region of interest" description="Disordered" evidence="1">
    <location>
        <begin position="43"/>
        <end position="78"/>
    </location>
</feature>
<sequence length="78" mass="8822">MDASDPVPIKKSKYDDFPSQPPPPADKEKQHDWLQSLCASNKGLSCSQPRQRPSAFRPWSPHVSTDKDSHPLALLRDR</sequence>